<reference evidence="2" key="1">
    <citation type="journal article" date="2014" name="Science">
        <title>Structural and functional partitioning of bread wheat chromosome 3B.</title>
        <authorList>
            <person name="Choulet F."/>
            <person name="Alberti A."/>
            <person name="Theil S."/>
            <person name="Glover N."/>
            <person name="Barbe V."/>
            <person name="Daron J."/>
            <person name="Pingault L."/>
            <person name="Sourdille P."/>
            <person name="Couloux A."/>
            <person name="Paux E."/>
            <person name="Leroy P."/>
            <person name="Mangenot S."/>
            <person name="Guilhot N."/>
            <person name="Le Gouis J."/>
            <person name="Balfourier F."/>
            <person name="Alaux M."/>
            <person name="Jamilloux V."/>
            <person name="Poulain J."/>
            <person name="Durand C."/>
            <person name="Bellec A."/>
            <person name="Gaspin C."/>
            <person name="Safar J."/>
            <person name="Dolezel J."/>
            <person name="Rogers J."/>
            <person name="Vandepoele K."/>
            <person name="Aury J.M."/>
            <person name="Mayer K."/>
            <person name="Berges H."/>
            <person name="Quesneville H."/>
            <person name="Wincker P."/>
            <person name="Feuillet C."/>
        </authorList>
    </citation>
    <scope>NUCLEOTIDE SEQUENCE</scope>
</reference>
<name>A0A077S4F2_WHEAT</name>
<proteinExistence type="predicted"/>
<gene>
    <name evidence="2" type="ORF">TRAES_3BF104700030CFD_c1</name>
</gene>
<evidence type="ECO:0000313" key="2">
    <source>
        <dbReference type="EMBL" id="CDM86291.1"/>
    </source>
</evidence>
<organism evidence="2">
    <name type="scientific">Triticum aestivum</name>
    <name type="common">Wheat</name>
    <dbReference type="NCBI Taxonomy" id="4565"/>
    <lineage>
        <taxon>Eukaryota</taxon>
        <taxon>Viridiplantae</taxon>
        <taxon>Streptophyta</taxon>
        <taxon>Embryophyta</taxon>
        <taxon>Tracheophyta</taxon>
        <taxon>Spermatophyta</taxon>
        <taxon>Magnoliopsida</taxon>
        <taxon>Liliopsida</taxon>
        <taxon>Poales</taxon>
        <taxon>Poaceae</taxon>
        <taxon>BOP clade</taxon>
        <taxon>Pooideae</taxon>
        <taxon>Triticodae</taxon>
        <taxon>Triticeae</taxon>
        <taxon>Triticinae</taxon>
        <taxon>Triticum</taxon>
    </lineage>
</organism>
<evidence type="ECO:0000256" key="1">
    <source>
        <dbReference type="SAM" id="MobiDB-lite"/>
    </source>
</evidence>
<accession>A0A077S4F2</accession>
<dbReference type="HOGENOM" id="CLU_1285305_0_0_1"/>
<dbReference type="AlphaFoldDB" id="A0A077S4F2"/>
<sequence>MSKPSWKDTLIGESEYVDDHRSGMTVVKLNGRLYKCGLISPRLDFGDRVLDCKAAPLTQPRVSSFLPESWGGGSRHVKQGRPWGRQQRSMPARQLSDGVLDYAQVASSDNSEKTPTVHLSATFVLYGLTGDLPYLTAAPCTSRQVIRSVSATTLKRHHSHRRRSFSCAGHRFAHCAAHKLLDVSSIHDAFHGAYELFDQMLHRHRLPPSDRAIMV</sequence>
<protein>
    <submittedName>
        <fullName evidence="2">Uncharacterized protein</fullName>
    </submittedName>
</protein>
<feature type="region of interest" description="Disordered" evidence="1">
    <location>
        <begin position="68"/>
        <end position="90"/>
    </location>
</feature>
<dbReference type="EMBL" id="HG670306">
    <property type="protein sequence ID" value="CDM86291.1"/>
    <property type="molecule type" value="Genomic_DNA"/>
</dbReference>